<dbReference type="PANTHER" id="PTHR40788:SF2">
    <property type="entry name" value="CLR5 DOMAIN-CONTAINING PROTEIN"/>
    <property type="match status" value="1"/>
</dbReference>
<dbReference type="Proteomes" id="UP000700596">
    <property type="component" value="Unassembled WGS sequence"/>
</dbReference>
<keyword evidence="2" id="KW-1185">Reference proteome</keyword>
<dbReference type="OrthoDB" id="2922289at2759"/>
<dbReference type="EMBL" id="JAGMWT010000002">
    <property type="protein sequence ID" value="KAH7134979.1"/>
    <property type="molecule type" value="Genomic_DNA"/>
</dbReference>
<name>A0A9P9E9C0_9PLEO</name>
<dbReference type="AlphaFoldDB" id="A0A9P9E9C0"/>
<sequence>MLLDIMTDCFMILKGTSAAYGMIGRHTDPMMVLLLKLRGDAVHPILGLQVLQIQRYNLHFLLAWSLEILHDIPHESLFGNQFPICTEIPRLAQDSMEYRSMSITAMESPYRVPTTLDFPRLQTLVTARIGALEDHIWALREDPGYFSETYDSYENHCALLTRDFTGKLHPLPGRSRVTISNYILRSLVLDGYYMLLHWKECHRQLVALEKIEVKLHHVLCSGERPVEYFEAFANLRFLFSAISTDAQTVIQRGAPTSPPLQSFFQREEAADSRYMQFLCRDAPKKDGNVVGQCVRVIQRIWASEEPPSCGFRFDLDELDRLLEKDERARKLITPYIASGITQMSVAAECTHQIKLSKFWTEASNVEFDLNEEAILCNYLKLTSRFKSMTGNQYLRGEKCARLGDPKSGKFHYPILKRASQEVVDQMRTAEKNLDLFWEAMDAYCVDEIGNTLTALLDWDITHGRQIRRTPPWVPPLENVGGGSVKTKLQEPEYRYHDFSRFGRRYDQSSDTTRPHDSLRLSVATKPAKIKTRGTAILPEDVKNAADHAVASTDESIFHVDRRSYKVFKALFYSNYVTNDIPGEIPWLDFVRAMIATGFTAEKLQGSAWQFTLQSSGVERAIQFHEPHPESKIPLTIARRHGRRLNRAYGWEGHMFHLA</sequence>
<proteinExistence type="predicted"/>
<evidence type="ECO:0000313" key="2">
    <source>
        <dbReference type="Proteomes" id="UP000700596"/>
    </source>
</evidence>
<dbReference type="PANTHER" id="PTHR40788">
    <property type="entry name" value="CLR5 DOMAIN-CONTAINING PROTEIN-RELATED"/>
    <property type="match status" value="1"/>
</dbReference>
<reference evidence="1" key="1">
    <citation type="journal article" date="2021" name="Nat. Commun.">
        <title>Genetic determinants of endophytism in the Arabidopsis root mycobiome.</title>
        <authorList>
            <person name="Mesny F."/>
            <person name="Miyauchi S."/>
            <person name="Thiergart T."/>
            <person name="Pickel B."/>
            <person name="Atanasova L."/>
            <person name="Karlsson M."/>
            <person name="Huettel B."/>
            <person name="Barry K.W."/>
            <person name="Haridas S."/>
            <person name="Chen C."/>
            <person name="Bauer D."/>
            <person name="Andreopoulos W."/>
            <person name="Pangilinan J."/>
            <person name="LaButti K."/>
            <person name="Riley R."/>
            <person name="Lipzen A."/>
            <person name="Clum A."/>
            <person name="Drula E."/>
            <person name="Henrissat B."/>
            <person name="Kohler A."/>
            <person name="Grigoriev I.V."/>
            <person name="Martin F.M."/>
            <person name="Hacquard S."/>
        </authorList>
    </citation>
    <scope>NUCLEOTIDE SEQUENCE</scope>
    <source>
        <strain evidence="1">MPI-CAGE-CH-0243</strain>
    </source>
</reference>
<accession>A0A9P9E9C0</accession>
<protein>
    <submittedName>
        <fullName evidence="1">Uncharacterized protein</fullName>
    </submittedName>
</protein>
<comment type="caution">
    <text evidence="1">The sequence shown here is derived from an EMBL/GenBank/DDBJ whole genome shotgun (WGS) entry which is preliminary data.</text>
</comment>
<evidence type="ECO:0000313" key="1">
    <source>
        <dbReference type="EMBL" id="KAH7134979.1"/>
    </source>
</evidence>
<gene>
    <name evidence="1" type="ORF">B0J11DRAFT_517262</name>
</gene>
<organism evidence="1 2">
    <name type="scientific">Dendryphion nanum</name>
    <dbReference type="NCBI Taxonomy" id="256645"/>
    <lineage>
        <taxon>Eukaryota</taxon>
        <taxon>Fungi</taxon>
        <taxon>Dikarya</taxon>
        <taxon>Ascomycota</taxon>
        <taxon>Pezizomycotina</taxon>
        <taxon>Dothideomycetes</taxon>
        <taxon>Pleosporomycetidae</taxon>
        <taxon>Pleosporales</taxon>
        <taxon>Torulaceae</taxon>
        <taxon>Dendryphion</taxon>
    </lineage>
</organism>